<gene>
    <name evidence="2" type="ORF">NEA10_19440</name>
</gene>
<name>A0ABY5ARX4_9CYAN</name>
<accession>A0ABY5ARX4</accession>
<evidence type="ECO:0000256" key="1">
    <source>
        <dbReference type="SAM" id="MobiDB-lite"/>
    </source>
</evidence>
<feature type="compositionally biased region" description="Pro residues" evidence="1">
    <location>
        <begin position="88"/>
        <end position="104"/>
    </location>
</feature>
<dbReference type="EMBL" id="CP098611">
    <property type="protein sequence ID" value="USR90969.1"/>
    <property type="molecule type" value="Genomic_DNA"/>
</dbReference>
<protein>
    <submittedName>
        <fullName evidence="2">Uncharacterized protein</fullName>
    </submittedName>
</protein>
<feature type="compositionally biased region" description="Pro residues" evidence="1">
    <location>
        <begin position="134"/>
        <end position="152"/>
    </location>
</feature>
<proteinExistence type="predicted"/>
<reference evidence="2" key="1">
    <citation type="submission" date="2022-06" db="EMBL/GenBank/DDBJ databases">
        <title>Genome sequence of Phormidium yuhuli AB48 isolated from an industrial photobioreactor environment.</title>
        <authorList>
            <person name="Qiu Y."/>
            <person name="Noonan A.J.C."/>
            <person name="Dofher K."/>
            <person name="Koch M."/>
            <person name="Kieft B."/>
            <person name="Lin X."/>
            <person name="Ziels R.M."/>
            <person name="Hallam S.J."/>
        </authorList>
    </citation>
    <scope>NUCLEOTIDE SEQUENCE</scope>
    <source>
        <strain evidence="2">AB48</strain>
    </source>
</reference>
<evidence type="ECO:0000313" key="3">
    <source>
        <dbReference type="Proteomes" id="UP001056708"/>
    </source>
</evidence>
<dbReference type="Proteomes" id="UP001056708">
    <property type="component" value="Chromosome"/>
</dbReference>
<organism evidence="2 3">
    <name type="scientific">Phormidium yuhuli AB48</name>
    <dbReference type="NCBI Taxonomy" id="2940671"/>
    <lineage>
        <taxon>Bacteria</taxon>
        <taxon>Bacillati</taxon>
        <taxon>Cyanobacteriota</taxon>
        <taxon>Cyanophyceae</taxon>
        <taxon>Oscillatoriophycideae</taxon>
        <taxon>Oscillatoriales</taxon>
        <taxon>Oscillatoriaceae</taxon>
        <taxon>Phormidium</taxon>
        <taxon>Phormidium yuhuli</taxon>
    </lineage>
</organism>
<dbReference type="RefSeq" id="WP_252662993.1">
    <property type="nucleotide sequence ID" value="NZ_CP098611.1"/>
</dbReference>
<keyword evidence="3" id="KW-1185">Reference proteome</keyword>
<feature type="region of interest" description="Disordered" evidence="1">
    <location>
        <begin position="87"/>
        <end position="167"/>
    </location>
</feature>
<evidence type="ECO:0000313" key="2">
    <source>
        <dbReference type="EMBL" id="USR90969.1"/>
    </source>
</evidence>
<sequence>MSQTPPPSEDQQSGLLRSLLIGVLRRLIALLERWLVRLETPEAAEPLPLWQNPLLWLGTIAAVGLALVVVLPQGGSQPTEIARQPAPLVEPTPIPEPPQVPVSPAPSLEDPEPSPTAPEPPAVAEAPELDELPEPSPEPSPELSPEPLPESLPEPALEAPTPEPRQLTPEQQLVAAVRSQISDVARPYERCYRSGLNLTQQENCTDENRFVKRISANFEADLLRVEITPQWYTLDGPERTQLANGLWTKAQRLDFSHVEIVDDQGILVARSPVVGNDVIILRRSRYPSPGDAPN</sequence>